<dbReference type="Pfam" id="PF16927">
    <property type="entry name" value="HisKA_7TM"/>
    <property type="match status" value="1"/>
</dbReference>
<evidence type="ECO:0000256" key="3">
    <source>
        <dbReference type="ARBA" id="ARBA00022553"/>
    </source>
</evidence>
<proteinExistence type="predicted"/>
<keyword evidence="5" id="KW-0547">Nucleotide-binding</keyword>
<reference evidence="11 12" key="1">
    <citation type="submission" date="2016-05" db="EMBL/GenBank/DDBJ databases">
        <title>Paenibacillus oryzae. sp. nov., isolated from the rice root.</title>
        <authorList>
            <person name="Zhang J."/>
            <person name="Zhang X."/>
        </authorList>
    </citation>
    <scope>NUCLEOTIDE SEQUENCE [LARGE SCALE GENOMIC DNA]</scope>
    <source>
        <strain evidence="11 12">1DrF-4</strain>
    </source>
</reference>
<keyword evidence="8" id="KW-0902">Two-component regulatory system</keyword>
<dbReference type="PANTHER" id="PTHR43711:SF31">
    <property type="entry name" value="HISTIDINE KINASE"/>
    <property type="match status" value="1"/>
</dbReference>
<dbReference type="EC" id="2.7.13.3" evidence="2"/>
<keyword evidence="4" id="KW-0808">Transferase</keyword>
<dbReference type="GO" id="GO:0005524">
    <property type="term" value="F:ATP binding"/>
    <property type="evidence" value="ECO:0007669"/>
    <property type="project" value="UniProtKB-KW"/>
</dbReference>
<dbReference type="InterPro" id="IPR036097">
    <property type="entry name" value="HisK_dim/P_sf"/>
</dbReference>
<dbReference type="RefSeq" id="WP_068681396.1">
    <property type="nucleotide sequence ID" value="NZ_LYPA01000044.1"/>
</dbReference>
<keyword evidence="3" id="KW-0597">Phosphoprotein</keyword>
<organism evidence="11 12">
    <name type="scientific">Paenibacillus oryzae</name>
    <dbReference type="NCBI Taxonomy" id="1844972"/>
    <lineage>
        <taxon>Bacteria</taxon>
        <taxon>Bacillati</taxon>
        <taxon>Bacillota</taxon>
        <taxon>Bacilli</taxon>
        <taxon>Bacillales</taxon>
        <taxon>Paenibacillaceae</taxon>
        <taxon>Paenibacillus</taxon>
    </lineage>
</organism>
<feature type="transmembrane region" description="Helical" evidence="9">
    <location>
        <begin position="185"/>
        <end position="205"/>
    </location>
</feature>
<dbReference type="AlphaFoldDB" id="A0A1A5YM95"/>
<feature type="transmembrane region" description="Helical" evidence="9">
    <location>
        <begin position="33"/>
        <end position="53"/>
    </location>
</feature>
<dbReference type="SUPFAM" id="SSF55874">
    <property type="entry name" value="ATPase domain of HSP90 chaperone/DNA topoisomerase II/histidine kinase"/>
    <property type="match status" value="1"/>
</dbReference>
<evidence type="ECO:0000256" key="2">
    <source>
        <dbReference type="ARBA" id="ARBA00012438"/>
    </source>
</evidence>
<dbReference type="GO" id="GO:0000155">
    <property type="term" value="F:phosphorelay sensor kinase activity"/>
    <property type="evidence" value="ECO:0007669"/>
    <property type="project" value="InterPro"/>
</dbReference>
<dbReference type="PANTHER" id="PTHR43711">
    <property type="entry name" value="TWO-COMPONENT HISTIDINE KINASE"/>
    <property type="match status" value="1"/>
</dbReference>
<dbReference type="SMART" id="SM00388">
    <property type="entry name" value="HisKA"/>
    <property type="match status" value="1"/>
</dbReference>
<keyword evidence="6" id="KW-0418">Kinase</keyword>
<dbReference type="InterPro" id="IPR003661">
    <property type="entry name" value="HisK_dim/P_dom"/>
</dbReference>
<dbReference type="InterPro" id="IPR031621">
    <property type="entry name" value="HisKA_7TM"/>
</dbReference>
<feature type="domain" description="Histidine kinase" evidence="10">
    <location>
        <begin position="373"/>
        <end position="594"/>
    </location>
</feature>
<dbReference type="InterPro" id="IPR005467">
    <property type="entry name" value="His_kinase_dom"/>
</dbReference>
<evidence type="ECO:0000256" key="1">
    <source>
        <dbReference type="ARBA" id="ARBA00000085"/>
    </source>
</evidence>
<accession>A0A1A5YM95</accession>
<dbReference type="EMBL" id="LYPA01000044">
    <property type="protein sequence ID" value="OBR66737.1"/>
    <property type="molecule type" value="Genomic_DNA"/>
</dbReference>
<evidence type="ECO:0000256" key="7">
    <source>
        <dbReference type="ARBA" id="ARBA00022840"/>
    </source>
</evidence>
<dbReference type="InterPro" id="IPR004358">
    <property type="entry name" value="Sig_transdc_His_kin-like_C"/>
</dbReference>
<evidence type="ECO:0000256" key="4">
    <source>
        <dbReference type="ARBA" id="ARBA00022679"/>
    </source>
</evidence>
<keyword evidence="9" id="KW-0812">Transmembrane</keyword>
<dbReference type="SMART" id="SM00387">
    <property type="entry name" value="HATPase_c"/>
    <property type="match status" value="1"/>
</dbReference>
<dbReference type="CDD" id="cd00082">
    <property type="entry name" value="HisKA"/>
    <property type="match status" value="1"/>
</dbReference>
<dbReference type="OrthoDB" id="9810447at2"/>
<evidence type="ECO:0000313" key="12">
    <source>
        <dbReference type="Proteomes" id="UP000092024"/>
    </source>
</evidence>
<dbReference type="InterPro" id="IPR050736">
    <property type="entry name" value="Sensor_HK_Regulatory"/>
</dbReference>
<feature type="transmembrane region" description="Helical" evidence="9">
    <location>
        <begin position="65"/>
        <end position="88"/>
    </location>
</feature>
<comment type="caution">
    <text evidence="11">The sequence shown here is derived from an EMBL/GenBank/DDBJ whole genome shotgun (WGS) entry which is preliminary data.</text>
</comment>
<dbReference type="Gene3D" id="3.30.450.20">
    <property type="entry name" value="PAS domain"/>
    <property type="match status" value="1"/>
</dbReference>
<evidence type="ECO:0000256" key="9">
    <source>
        <dbReference type="SAM" id="Phobius"/>
    </source>
</evidence>
<evidence type="ECO:0000256" key="8">
    <source>
        <dbReference type="ARBA" id="ARBA00023012"/>
    </source>
</evidence>
<protein>
    <recommendedName>
        <fullName evidence="2">histidine kinase</fullName>
        <ecNumber evidence="2">2.7.13.3</ecNumber>
    </recommendedName>
</protein>
<feature type="transmembrane region" description="Helical" evidence="9">
    <location>
        <begin position="6"/>
        <end position="26"/>
    </location>
</feature>
<evidence type="ECO:0000256" key="6">
    <source>
        <dbReference type="ARBA" id="ARBA00022777"/>
    </source>
</evidence>
<dbReference type="SUPFAM" id="SSF47384">
    <property type="entry name" value="Homodimeric domain of signal transducing histidine kinase"/>
    <property type="match status" value="1"/>
</dbReference>
<dbReference type="Pfam" id="PF02518">
    <property type="entry name" value="HATPase_c"/>
    <property type="match status" value="1"/>
</dbReference>
<dbReference type="InterPro" id="IPR003594">
    <property type="entry name" value="HATPase_dom"/>
</dbReference>
<name>A0A1A5YM95_9BACL</name>
<keyword evidence="7" id="KW-0067">ATP-binding</keyword>
<dbReference type="Gene3D" id="1.10.287.130">
    <property type="match status" value="1"/>
</dbReference>
<keyword evidence="9" id="KW-1133">Transmembrane helix</keyword>
<dbReference type="InterPro" id="IPR036890">
    <property type="entry name" value="HATPase_C_sf"/>
</dbReference>
<dbReference type="STRING" id="1844972.A7K91_00190"/>
<keyword evidence="12" id="KW-1185">Reference proteome</keyword>
<evidence type="ECO:0000313" key="11">
    <source>
        <dbReference type="EMBL" id="OBR66737.1"/>
    </source>
</evidence>
<dbReference type="PRINTS" id="PR00344">
    <property type="entry name" value="BCTRLSENSOR"/>
</dbReference>
<comment type="catalytic activity">
    <reaction evidence="1">
        <text>ATP + protein L-histidine = ADP + protein N-phospho-L-histidine.</text>
        <dbReference type="EC" id="2.7.13.3"/>
    </reaction>
</comment>
<keyword evidence="9" id="KW-0472">Membrane</keyword>
<evidence type="ECO:0000256" key="5">
    <source>
        <dbReference type="ARBA" id="ARBA00022741"/>
    </source>
</evidence>
<gene>
    <name evidence="11" type="ORF">A7K91_00190</name>
</gene>
<dbReference type="Proteomes" id="UP000092024">
    <property type="component" value="Unassembled WGS sequence"/>
</dbReference>
<evidence type="ECO:0000259" key="10">
    <source>
        <dbReference type="PROSITE" id="PS50109"/>
    </source>
</evidence>
<feature type="transmembrane region" description="Helical" evidence="9">
    <location>
        <begin position="145"/>
        <end position="165"/>
    </location>
</feature>
<sequence>MTYNFALSAILIMFTFGFMILLNYSWQNRETPISVSYGLGVIAASFYTFGYAFQLVGTTVEQMIFWIHVQYLGIPFSPLIWVIMILQFTGHQRLITKKNIAILSIGPLSSLTFHFTNEWHHLFYRSMALDYSQGFPLIVLDRGPLFYLHITYIYSYYLVGIYLLIRMYLKAARIRKKEGNKQIVLMMIGSFCIFIPPFIHSIGVFNIPIDISPFGLVISGLFYFWGTYQFNMLNLSPLVMKKVFESIHDAVLIFEIDNTLRSYNNSADILLKPFPDKKRIGCPASQILLPFPALLKLIEHQSDPHNVTIRSMQLEDRYYHVQFSYIHGRHNKPVGKMLILHDITESVRYEESLVQQSRQLTELNMFKDKMFNVIAHDIRDPLAVLVNLMELVEEDMQEADLIKRQGSQELLEGMGEQINNTFQLVEGLLEWFHTQRGGMLFNPVIRDLGDAVQKTMTMMNVKLNSKQININSTIAKDVYVYADKDMLDLIIRNLLSNAVKFTEIGGVIQLSSEVLQDKVVVAIRDTGQGISVDEASCLLQDEFPISKRGTAGEQGVGLGLSICREFVHLNGGDIWFDSSLGVGTTFYFSLPIASNPAIDKTVVKEEIV</sequence>
<dbReference type="Gene3D" id="3.30.565.10">
    <property type="entry name" value="Histidine kinase-like ATPase, C-terminal domain"/>
    <property type="match status" value="1"/>
</dbReference>
<feature type="transmembrane region" description="Helical" evidence="9">
    <location>
        <begin position="100"/>
        <end position="117"/>
    </location>
</feature>
<dbReference type="PROSITE" id="PS50109">
    <property type="entry name" value="HIS_KIN"/>
    <property type="match status" value="1"/>
</dbReference>